<reference evidence="1" key="1">
    <citation type="submission" date="2020-08" db="EMBL/GenBank/DDBJ databases">
        <title>Multicomponent nature underlies the extraordinary mechanical properties of spider dragline silk.</title>
        <authorList>
            <person name="Kono N."/>
            <person name="Nakamura H."/>
            <person name="Mori M."/>
            <person name="Yoshida Y."/>
            <person name="Ohtoshi R."/>
            <person name="Malay A.D."/>
            <person name="Moran D.A.P."/>
            <person name="Tomita M."/>
            <person name="Numata K."/>
            <person name="Arakawa K."/>
        </authorList>
    </citation>
    <scope>NUCLEOTIDE SEQUENCE</scope>
</reference>
<evidence type="ECO:0000313" key="1">
    <source>
        <dbReference type="EMBL" id="GFY64961.1"/>
    </source>
</evidence>
<gene>
    <name evidence="1" type="ORF">TNIN_244761</name>
</gene>
<sequence length="15" mass="1607">MGVTPHSGRVKTHCP</sequence>
<dbReference type="OrthoDB" id="10431442at2759"/>
<name>A0A8X6Y2P4_9ARAC</name>
<proteinExistence type="predicted"/>
<dbReference type="Proteomes" id="UP000886998">
    <property type="component" value="Unassembled WGS sequence"/>
</dbReference>
<feature type="non-terminal residue" evidence="1">
    <location>
        <position position="15"/>
    </location>
</feature>
<comment type="caution">
    <text evidence="1">The sequence shown here is derived from an EMBL/GenBank/DDBJ whole genome shotgun (WGS) entry which is preliminary data.</text>
</comment>
<evidence type="ECO:0000313" key="2">
    <source>
        <dbReference type="Proteomes" id="UP000886998"/>
    </source>
</evidence>
<protein>
    <submittedName>
        <fullName evidence="1">Uncharacterized protein</fullName>
    </submittedName>
</protein>
<organism evidence="1 2">
    <name type="scientific">Trichonephila inaurata madagascariensis</name>
    <dbReference type="NCBI Taxonomy" id="2747483"/>
    <lineage>
        <taxon>Eukaryota</taxon>
        <taxon>Metazoa</taxon>
        <taxon>Ecdysozoa</taxon>
        <taxon>Arthropoda</taxon>
        <taxon>Chelicerata</taxon>
        <taxon>Arachnida</taxon>
        <taxon>Araneae</taxon>
        <taxon>Araneomorphae</taxon>
        <taxon>Entelegynae</taxon>
        <taxon>Araneoidea</taxon>
        <taxon>Nephilidae</taxon>
        <taxon>Trichonephila</taxon>
        <taxon>Trichonephila inaurata</taxon>
    </lineage>
</organism>
<keyword evidence="2" id="KW-1185">Reference proteome</keyword>
<accession>A0A8X6Y2P4</accession>
<dbReference type="EMBL" id="BMAV01015476">
    <property type="protein sequence ID" value="GFY64961.1"/>
    <property type="molecule type" value="Genomic_DNA"/>
</dbReference>